<dbReference type="Pfam" id="PF00005">
    <property type="entry name" value="ABC_tran"/>
    <property type="match status" value="1"/>
</dbReference>
<dbReference type="GO" id="GO:0016887">
    <property type="term" value="F:ATP hydrolysis activity"/>
    <property type="evidence" value="ECO:0007669"/>
    <property type="project" value="InterPro"/>
</dbReference>
<evidence type="ECO:0000256" key="4">
    <source>
        <dbReference type="ARBA" id="ARBA00022967"/>
    </source>
</evidence>
<dbReference type="NCBIfam" id="NF010068">
    <property type="entry name" value="PRK13548.1"/>
    <property type="match status" value="1"/>
</dbReference>
<keyword evidence="1" id="KW-0813">Transport</keyword>
<evidence type="ECO:0000256" key="1">
    <source>
        <dbReference type="ARBA" id="ARBA00022448"/>
    </source>
</evidence>
<evidence type="ECO:0000256" key="2">
    <source>
        <dbReference type="ARBA" id="ARBA00022741"/>
    </source>
</evidence>
<name>A0A3E1F1G2_9FLAO</name>
<dbReference type="AlphaFoldDB" id="A0A3E1F1G2"/>
<dbReference type="RefSeq" id="WP_116879489.1">
    <property type="nucleotide sequence ID" value="NZ_QURB01000001.1"/>
</dbReference>
<keyword evidence="3 7" id="KW-0067">ATP-binding</keyword>
<organism evidence="7 8">
    <name type="scientific">Brumimicrobium aurantiacum</name>
    <dbReference type="NCBI Taxonomy" id="1737063"/>
    <lineage>
        <taxon>Bacteria</taxon>
        <taxon>Pseudomonadati</taxon>
        <taxon>Bacteroidota</taxon>
        <taxon>Flavobacteriia</taxon>
        <taxon>Flavobacteriales</taxon>
        <taxon>Crocinitomicaceae</taxon>
        <taxon>Brumimicrobium</taxon>
    </lineage>
</organism>
<proteinExistence type="predicted"/>
<dbReference type="CDD" id="cd03214">
    <property type="entry name" value="ABC_Iron-Siderophores_B12_Hemin"/>
    <property type="match status" value="1"/>
</dbReference>
<evidence type="ECO:0000313" key="7">
    <source>
        <dbReference type="EMBL" id="RFC55654.1"/>
    </source>
</evidence>
<comment type="caution">
    <text evidence="7">The sequence shown here is derived from an EMBL/GenBank/DDBJ whole genome shotgun (WGS) entry which is preliminary data.</text>
</comment>
<dbReference type="InterPro" id="IPR003439">
    <property type="entry name" value="ABC_transporter-like_ATP-bd"/>
</dbReference>
<accession>A0A3E1F1G2</accession>
<comment type="function">
    <text evidence="5">Part of the ABC transporter complex HmuTUV involved in hemin import. Responsible for energy coupling to the transport system.</text>
</comment>
<keyword evidence="2" id="KW-0547">Nucleotide-binding</keyword>
<feature type="domain" description="ABC transporter" evidence="6">
    <location>
        <begin position="2"/>
        <end position="244"/>
    </location>
</feature>
<dbReference type="InterPro" id="IPR027417">
    <property type="entry name" value="P-loop_NTPase"/>
</dbReference>
<dbReference type="Gene3D" id="3.40.50.300">
    <property type="entry name" value="P-loop containing nucleotide triphosphate hydrolases"/>
    <property type="match status" value="1"/>
</dbReference>
<gene>
    <name evidence="7" type="ORF">DXU93_01600</name>
</gene>
<dbReference type="PANTHER" id="PTHR42794:SF1">
    <property type="entry name" value="HEMIN IMPORT ATP-BINDING PROTEIN HMUV"/>
    <property type="match status" value="1"/>
</dbReference>
<dbReference type="PROSITE" id="PS00211">
    <property type="entry name" value="ABC_TRANSPORTER_1"/>
    <property type="match status" value="1"/>
</dbReference>
<keyword evidence="4" id="KW-1278">Translocase</keyword>
<protein>
    <submittedName>
        <fullName evidence="7">Heme ABC transporter ATP-binding protein</fullName>
    </submittedName>
</protein>
<dbReference type="GO" id="GO:0005524">
    <property type="term" value="F:ATP binding"/>
    <property type="evidence" value="ECO:0007669"/>
    <property type="project" value="UniProtKB-KW"/>
</dbReference>
<dbReference type="PANTHER" id="PTHR42794">
    <property type="entry name" value="HEMIN IMPORT ATP-BINDING PROTEIN HMUV"/>
    <property type="match status" value="1"/>
</dbReference>
<evidence type="ECO:0000259" key="6">
    <source>
        <dbReference type="PROSITE" id="PS50893"/>
    </source>
</evidence>
<sequence length="252" mass="28456">MVELNNISYSIKGKHLTNGVSANFEKGMIHLILGPNGAGKSTLIKLISGEHHPNAGSIKIEEQNLQDIPLKTHAKFRAVLSQNLALSFPLSVKEVVMMGRYPHFEGKATTLDDEICVKAMQLFDIHEMQNRNYLSLSGGEKQRVQFARVFAQIWQAVPGKSRLLLLDEPLTFLDIYYQYDLMKKIRDFMVVNADLTIIGVVHDLNIAAKYADTILLMDDAKLVKHGANQEVLTKENIYTVFKVEVENRFEVV</sequence>
<dbReference type="Proteomes" id="UP000257127">
    <property type="component" value="Unassembled WGS sequence"/>
</dbReference>
<evidence type="ECO:0000313" key="8">
    <source>
        <dbReference type="Proteomes" id="UP000257127"/>
    </source>
</evidence>
<dbReference type="InterPro" id="IPR017871">
    <property type="entry name" value="ABC_transporter-like_CS"/>
</dbReference>
<dbReference type="OrthoDB" id="9806726at2"/>
<dbReference type="InterPro" id="IPR003593">
    <property type="entry name" value="AAA+_ATPase"/>
</dbReference>
<dbReference type="SUPFAM" id="SSF52540">
    <property type="entry name" value="P-loop containing nucleoside triphosphate hydrolases"/>
    <property type="match status" value="1"/>
</dbReference>
<reference evidence="7 8" key="1">
    <citation type="submission" date="2018-08" db="EMBL/GenBank/DDBJ databases">
        <title>The draft genome squence of Brumimicrobium sp. N62.</title>
        <authorList>
            <person name="Du Z.-J."/>
            <person name="Luo H.-R."/>
        </authorList>
    </citation>
    <scope>NUCLEOTIDE SEQUENCE [LARGE SCALE GENOMIC DNA]</scope>
    <source>
        <strain evidence="7 8">N62</strain>
    </source>
</reference>
<dbReference type="EMBL" id="QURB01000001">
    <property type="protein sequence ID" value="RFC55654.1"/>
    <property type="molecule type" value="Genomic_DNA"/>
</dbReference>
<evidence type="ECO:0000256" key="5">
    <source>
        <dbReference type="ARBA" id="ARBA00037066"/>
    </source>
</evidence>
<keyword evidence="8" id="KW-1185">Reference proteome</keyword>
<evidence type="ECO:0000256" key="3">
    <source>
        <dbReference type="ARBA" id="ARBA00022840"/>
    </source>
</evidence>
<dbReference type="PROSITE" id="PS50893">
    <property type="entry name" value="ABC_TRANSPORTER_2"/>
    <property type="match status" value="1"/>
</dbReference>
<dbReference type="SMART" id="SM00382">
    <property type="entry name" value="AAA"/>
    <property type="match status" value="1"/>
</dbReference>